<keyword evidence="2" id="KW-1185">Reference proteome</keyword>
<dbReference type="Gramene" id="rna-gnl|WGS:JABURB|Cocit.L3755.2">
    <property type="protein sequence ID" value="cds-KAF7846783.1"/>
    <property type="gene ID" value="gene-BT93_L3755"/>
</dbReference>
<protein>
    <submittedName>
        <fullName evidence="1">Uncharacterized protein</fullName>
    </submittedName>
</protein>
<sequence length="95" mass="11025">MNVTSSSSHRRALAFFQTHIAGSHKKEGCFRSLRGEYREPFFAICRGREVGTVRRSTFLRGLCDVTSLFTVRIFVDQFNLFSRWSLFMLEVIVIV</sequence>
<reference evidence="1" key="1">
    <citation type="submission" date="2020-05" db="EMBL/GenBank/DDBJ databases">
        <title>WGS assembly of Corymbia citriodora subspecies variegata.</title>
        <authorList>
            <person name="Barry K."/>
            <person name="Hundley H."/>
            <person name="Shu S."/>
            <person name="Jenkins J."/>
            <person name="Grimwood J."/>
            <person name="Baten A."/>
        </authorList>
    </citation>
    <scope>NUCLEOTIDE SEQUENCE</scope>
    <source>
        <strain evidence="1">CV2-018</strain>
    </source>
</reference>
<organism evidence="1 2">
    <name type="scientific">Corymbia citriodora subsp. variegata</name>
    <dbReference type="NCBI Taxonomy" id="360336"/>
    <lineage>
        <taxon>Eukaryota</taxon>
        <taxon>Viridiplantae</taxon>
        <taxon>Streptophyta</taxon>
        <taxon>Embryophyta</taxon>
        <taxon>Tracheophyta</taxon>
        <taxon>Spermatophyta</taxon>
        <taxon>Magnoliopsida</taxon>
        <taxon>eudicotyledons</taxon>
        <taxon>Gunneridae</taxon>
        <taxon>Pentapetalae</taxon>
        <taxon>rosids</taxon>
        <taxon>malvids</taxon>
        <taxon>Myrtales</taxon>
        <taxon>Myrtaceae</taxon>
        <taxon>Myrtoideae</taxon>
        <taxon>Eucalypteae</taxon>
        <taxon>Corymbia</taxon>
    </lineage>
</organism>
<accession>A0A8T0CH13</accession>
<evidence type="ECO:0000313" key="1">
    <source>
        <dbReference type="EMBL" id="KAF7846783.1"/>
    </source>
</evidence>
<comment type="caution">
    <text evidence="1">The sequence shown here is derived from an EMBL/GenBank/DDBJ whole genome shotgun (WGS) entry which is preliminary data.</text>
</comment>
<evidence type="ECO:0000313" key="2">
    <source>
        <dbReference type="Proteomes" id="UP000806378"/>
    </source>
</evidence>
<proteinExistence type="predicted"/>
<name>A0A8T0CH13_CORYI</name>
<gene>
    <name evidence="1" type="ORF">BT93_L3755</name>
</gene>
<dbReference type="AlphaFoldDB" id="A0A8T0CH13"/>
<dbReference type="Proteomes" id="UP000806378">
    <property type="component" value="Unassembled WGS sequence"/>
</dbReference>
<dbReference type="EMBL" id="MU091840">
    <property type="protein sequence ID" value="KAF7846783.1"/>
    <property type="molecule type" value="Genomic_DNA"/>
</dbReference>